<comment type="catalytic activity">
    <reaction evidence="10">
        <text>ATP + H2O = ADP + phosphate + H(+)</text>
        <dbReference type="Rhea" id="RHEA:13065"/>
        <dbReference type="ChEBI" id="CHEBI:15377"/>
        <dbReference type="ChEBI" id="CHEBI:15378"/>
        <dbReference type="ChEBI" id="CHEBI:30616"/>
        <dbReference type="ChEBI" id="CHEBI:43474"/>
        <dbReference type="ChEBI" id="CHEBI:456216"/>
        <dbReference type="EC" id="5.6.2.4"/>
    </reaction>
</comment>
<protein>
    <recommendedName>
        <fullName evidence="9">DNA 3'-5' helicase</fullName>
        <ecNumber evidence="9">5.6.2.4</ecNumber>
    </recommendedName>
</protein>
<evidence type="ECO:0000313" key="16">
    <source>
        <dbReference type="Proteomes" id="UP000812844"/>
    </source>
</evidence>
<dbReference type="Pfam" id="PF00580">
    <property type="entry name" value="UvrD-helicase"/>
    <property type="match status" value="1"/>
</dbReference>
<keyword evidence="4 11" id="KW-0347">Helicase</keyword>
<dbReference type="Pfam" id="PF13361">
    <property type="entry name" value="UvrD_C"/>
    <property type="match status" value="2"/>
</dbReference>
<dbReference type="InterPro" id="IPR014016">
    <property type="entry name" value="UvrD-like_ATP-bd"/>
</dbReference>
<proteinExistence type="predicted"/>
<name>A0ABS6W9F8_9BIFI</name>
<dbReference type="CDD" id="cd17932">
    <property type="entry name" value="DEXQc_UvrD"/>
    <property type="match status" value="1"/>
</dbReference>
<dbReference type="Proteomes" id="UP000812844">
    <property type="component" value="Unassembled WGS sequence"/>
</dbReference>
<dbReference type="InterPro" id="IPR038726">
    <property type="entry name" value="PDDEXK_AddAB-type"/>
</dbReference>
<evidence type="ECO:0000256" key="6">
    <source>
        <dbReference type="ARBA" id="ARBA00023204"/>
    </source>
</evidence>
<keyword evidence="3 11" id="KW-0378">Hydrolase</keyword>
<organism evidence="15 16">
    <name type="scientific">Bifidobacterium phasiani</name>
    <dbReference type="NCBI Taxonomy" id="2834431"/>
    <lineage>
        <taxon>Bacteria</taxon>
        <taxon>Bacillati</taxon>
        <taxon>Actinomycetota</taxon>
        <taxon>Actinomycetes</taxon>
        <taxon>Bifidobacteriales</taxon>
        <taxon>Bifidobacteriaceae</taxon>
        <taxon>Bifidobacterium</taxon>
    </lineage>
</organism>
<dbReference type="PROSITE" id="PS51217">
    <property type="entry name" value="UVRD_HELICASE_CTER"/>
    <property type="match status" value="1"/>
</dbReference>
<comment type="caution">
    <text evidence="15">The sequence shown here is derived from an EMBL/GenBank/DDBJ whole genome shotgun (WGS) entry which is preliminary data.</text>
</comment>
<evidence type="ECO:0000256" key="7">
    <source>
        <dbReference type="ARBA" id="ARBA00023235"/>
    </source>
</evidence>
<feature type="binding site" evidence="11">
    <location>
        <begin position="27"/>
        <end position="34"/>
    </location>
    <ligand>
        <name>ATP</name>
        <dbReference type="ChEBI" id="CHEBI:30616"/>
    </ligand>
</feature>
<dbReference type="Pfam" id="PF12705">
    <property type="entry name" value="PDDEXK_1"/>
    <property type="match status" value="1"/>
</dbReference>
<dbReference type="PANTHER" id="PTHR11070">
    <property type="entry name" value="UVRD / RECB / PCRA DNA HELICASE FAMILY MEMBER"/>
    <property type="match status" value="1"/>
</dbReference>
<evidence type="ECO:0000256" key="11">
    <source>
        <dbReference type="PROSITE-ProRule" id="PRU00560"/>
    </source>
</evidence>
<feature type="region of interest" description="Disordered" evidence="12">
    <location>
        <begin position="395"/>
        <end position="417"/>
    </location>
</feature>
<evidence type="ECO:0000259" key="13">
    <source>
        <dbReference type="PROSITE" id="PS51198"/>
    </source>
</evidence>
<evidence type="ECO:0000256" key="1">
    <source>
        <dbReference type="ARBA" id="ARBA00022741"/>
    </source>
</evidence>
<evidence type="ECO:0000256" key="2">
    <source>
        <dbReference type="ARBA" id="ARBA00022763"/>
    </source>
</evidence>
<dbReference type="EMBL" id="JAHBBD010000012">
    <property type="protein sequence ID" value="MBW3082972.1"/>
    <property type="molecule type" value="Genomic_DNA"/>
</dbReference>
<evidence type="ECO:0000256" key="12">
    <source>
        <dbReference type="SAM" id="MobiDB-lite"/>
    </source>
</evidence>
<sequence length="1334" mass="146734">MSGSIDGNKQQDRVVNAPADDDVLVVAGAGSGKTYTMTRRIIALIRRGVAPERILGLTFTRKAAGELLERVSAAVAEDASRDGGDRLFLKPAIYTYDAFFQTIVRQYGLLVGFDQNTQPLSVAGSLQLISNVVERHIGDIVDSTVDTGSFAGLTQHVLQLSNAIGGTMIGSGCDNIDDAIARIRAWDGAFAARIGRAIGDEQVPESQPSIGRRPRRYKNVTDAAWQNKLDEFRTRLHDNCLWQCARMLRTTEKRELLLGLVAEYAAEKRRLNMAEFSDFTIAAYQLITRFPSIGRRYRTRFSHVLLDEYQDTSTTQATLIAALFHAGDGHGDERCAVNAVGDPFQSIYAWRGASPGAFRMFQRDFGMSAGEQPYALTVTRRNSRVVLEAANNLTMPLRDDSPRRPSSSPMHEVDVAPLGNLPDAPLGTIGVLGYDTLGQQIDGVVRFCREAIRANSHASGDGHRGTVAVLFRTKQQMARYQQALEQAGLTAFVVGYSALFERPEIRDLMALLHVVADHTDSASLMRLLATPRFHLAAEELRELSRLAEQANCAEQFRALVEAGVADADAPRETWDRIVHDHRDMVGNTVFLADLLQRDDFDDIVARSAAFSRESLDGVRRMGAMLRDVRSAVGRPLADVVRTAVQALDLDIDTVVAQALRGDDAPVNPTVAHMPMDGIIDLVDTYASEIAADSTPTLRGFVSWTDALDSVEDEAMNMRDDRADVELMTIHQSKGLEWDAVAVVDMADGVFPSKQGDNLHIACDEDRAGGLDEHGVWHAPEYRETAKSWLEVPTAVPVPVRVDAAILPQFPHDAPVGGDPVAALSALDDVEQIDDEVFGSMRQFGDGVDDVDPDGWYLTQQEEYGRRLHADERRIAYVALTRARHDALLTFCRTGEESRDPALAHGAARRASNFWQEVHDSMHARRDATHEPTNIDADVRGRIAQDIDAYRAAVARASQDAEDGDGVVVDTLPPLPEGFCAGERAQDYMNAIVGDAWMTPIPDRAGDTGLAWPATLSEPVMRRLQDGARAVLALLDGDGRESDERTAGTDSGADGIEREHGLLALTRMVVDDADLMHGVLEGEALDRVVRERARRIIGGRRQSVTSLQAIAGGLSDREERSYWRGIVRPVPSVASPAAESGTIFHAWAQRFIMAARGDADAEHGGILSRRAMLEDLRRAEASASDNPGVPRNDLLVWQRRLADSRWASRDPAWAERQIVASIPQLNGAIVNGKLDAVFFGGLDDGEDVTRYTIVDWKTGRRPGRQADAERKLVQLDLYRLLLSSIEGIPLDSIDATLYYLSEPDESRRELRAREKTEQEILDELHRGIPEQSDDD</sequence>
<evidence type="ECO:0000256" key="10">
    <source>
        <dbReference type="ARBA" id="ARBA00048988"/>
    </source>
</evidence>
<evidence type="ECO:0000256" key="4">
    <source>
        <dbReference type="ARBA" id="ARBA00022806"/>
    </source>
</evidence>
<reference evidence="15 16" key="1">
    <citation type="submission" date="2021-05" db="EMBL/GenBank/DDBJ databases">
        <title>Phylogenetic classification of ten novel species belonging to the genus Bifidobacterium comprising B. colchicus sp. nov., B. abeli sp. nov., B. bicoloris sp. nov., B. guerezis sp. nov., B. rosaliae sp. nov., B. santillanensis sp. nov., B. argentati sp. nov., B. amazzoni sp. nov., B. pluviali sp. nov., and B. pinnaculum sp. nov.</title>
        <authorList>
            <person name="Lugli G.A."/>
            <person name="Ruiz Garcia L."/>
            <person name="Margolles A."/>
            <person name="Ventura M."/>
        </authorList>
    </citation>
    <scope>NUCLEOTIDE SEQUENCE [LARGE SCALE GENOMIC DNA]</scope>
    <source>
        <strain evidence="15 16">6T3</strain>
    </source>
</reference>
<dbReference type="PROSITE" id="PS51198">
    <property type="entry name" value="UVRD_HELICASE_ATP_BIND"/>
    <property type="match status" value="1"/>
</dbReference>
<evidence type="ECO:0000259" key="14">
    <source>
        <dbReference type="PROSITE" id="PS51217"/>
    </source>
</evidence>
<evidence type="ECO:0000256" key="3">
    <source>
        <dbReference type="ARBA" id="ARBA00022801"/>
    </source>
</evidence>
<keyword evidence="6" id="KW-0234">DNA repair</keyword>
<feature type="domain" description="UvrD-like helicase ATP-binding" evidence="13">
    <location>
        <begin position="6"/>
        <end position="383"/>
    </location>
</feature>
<evidence type="ECO:0000313" key="15">
    <source>
        <dbReference type="EMBL" id="MBW3082972.1"/>
    </source>
</evidence>
<keyword evidence="2" id="KW-0227">DNA damage</keyword>
<evidence type="ECO:0000256" key="9">
    <source>
        <dbReference type="ARBA" id="ARBA00034808"/>
    </source>
</evidence>
<accession>A0ABS6W9F8</accession>
<keyword evidence="7" id="KW-0413">Isomerase</keyword>
<feature type="domain" description="UvrD-like helicase C-terminal" evidence="14">
    <location>
        <begin position="384"/>
        <end position="734"/>
    </location>
</feature>
<dbReference type="InterPro" id="IPR014017">
    <property type="entry name" value="DNA_helicase_UvrD-like_C"/>
</dbReference>
<dbReference type="RefSeq" id="WP_219081649.1">
    <property type="nucleotide sequence ID" value="NZ_JAHBBD010000012.1"/>
</dbReference>
<gene>
    <name evidence="15" type="ORF">KIH73_06235</name>
</gene>
<evidence type="ECO:0000256" key="8">
    <source>
        <dbReference type="ARBA" id="ARBA00034617"/>
    </source>
</evidence>
<keyword evidence="16" id="KW-1185">Reference proteome</keyword>
<evidence type="ECO:0000256" key="5">
    <source>
        <dbReference type="ARBA" id="ARBA00022840"/>
    </source>
</evidence>
<dbReference type="EC" id="5.6.2.4" evidence="9"/>
<keyword evidence="5 11" id="KW-0067">ATP-binding</keyword>
<dbReference type="InterPro" id="IPR000212">
    <property type="entry name" value="DNA_helicase_UvrD/REP"/>
</dbReference>
<dbReference type="PANTHER" id="PTHR11070:SF55">
    <property type="entry name" value="DNA 3'-5' HELICASE"/>
    <property type="match status" value="1"/>
</dbReference>
<keyword evidence="1 11" id="KW-0547">Nucleotide-binding</keyword>
<comment type="catalytic activity">
    <reaction evidence="8">
        <text>Couples ATP hydrolysis with the unwinding of duplex DNA by translocating in the 3'-5' direction.</text>
        <dbReference type="EC" id="5.6.2.4"/>
    </reaction>
</comment>